<sequence length="56" mass="6135">MWRNSVARGGGEGQNGESRGKPASMLGFGIKKKLYPTGQNPIPFFRGSYGFWGEKV</sequence>
<evidence type="ECO:0000313" key="2">
    <source>
        <dbReference type="EMBL" id="ALB76001.1"/>
    </source>
</evidence>
<organism evidence="2">
    <name type="scientific">uncultured bacterium 22g15</name>
    <dbReference type="NCBI Taxonomy" id="1701356"/>
    <lineage>
        <taxon>Bacteria</taxon>
        <taxon>environmental samples</taxon>
    </lineage>
</organism>
<evidence type="ECO:0000256" key="1">
    <source>
        <dbReference type="SAM" id="MobiDB-lite"/>
    </source>
</evidence>
<dbReference type="EMBL" id="KT336254">
    <property type="protein sequence ID" value="ALB76001.1"/>
    <property type="molecule type" value="Genomic_DNA"/>
</dbReference>
<protein>
    <submittedName>
        <fullName evidence="2">Uncharacterized protein</fullName>
    </submittedName>
</protein>
<name>A0A0M3Q0X8_9BACT</name>
<feature type="region of interest" description="Disordered" evidence="1">
    <location>
        <begin position="1"/>
        <end position="23"/>
    </location>
</feature>
<accession>A0A0M3Q0X8</accession>
<reference evidence="2" key="1">
    <citation type="journal article" date="2015" name="Proc. Natl. Acad. Sci. U.S.A.">
        <title>Functional metagenomic discovery of bacterial effectors in the human microbiome and isolation of commendamide, a GPCR G2A/132 agonist.</title>
        <authorList>
            <person name="Cohen L.J."/>
            <person name="Kang H.S."/>
            <person name="Chu J."/>
            <person name="Huang Y.H."/>
            <person name="Gordon E.A."/>
            <person name="Reddy B.V."/>
            <person name="Ternei M.A."/>
            <person name="Craig J.W."/>
            <person name="Brady S.F."/>
        </authorList>
    </citation>
    <scope>NUCLEOTIDE SEQUENCE</scope>
</reference>
<proteinExistence type="predicted"/>
<dbReference type="AlphaFoldDB" id="A0A0M3Q0X8"/>